<reference evidence="1 2" key="1">
    <citation type="journal article" date="2017" name="Curr. Biol.">
        <title>The Evolution of Venom by Co-option of Single-Copy Genes.</title>
        <authorList>
            <person name="Martinson E.O."/>
            <person name="Mrinalini"/>
            <person name="Kelkar Y.D."/>
            <person name="Chang C.H."/>
            <person name="Werren J.H."/>
        </authorList>
    </citation>
    <scope>NUCLEOTIDE SEQUENCE [LARGE SCALE GENOMIC DNA]</scope>
    <source>
        <strain evidence="1 2">Alberta</strain>
        <tissue evidence="1">Whole body</tissue>
    </source>
</reference>
<accession>A0A232EU41</accession>
<protein>
    <submittedName>
        <fullName evidence="1">Uncharacterized protein</fullName>
    </submittedName>
</protein>
<dbReference type="AlphaFoldDB" id="A0A232EU41"/>
<gene>
    <name evidence="1" type="ORF">TSAR_003673</name>
</gene>
<name>A0A232EU41_9HYME</name>
<organism evidence="1 2">
    <name type="scientific">Trichomalopsis sarcophagae</name>
    <dbReference type="NCBI Taxonomy" id="543379"/>
    <lineage>
        <taxon>Eukaryota</taxon>
        <taxon>Metazoa</taxon>
        <taxon>Ecdysozoa</taxon>
        <taxon>Arthropoda</taxon>
        <taxon>Hexapoda</taxon>
        <taxon>Insecta</taxon>
        <taxon>Pterygota</taxon>
        <taxon>Neoptera</taxon>
        <taxon>Endopterygota</taxon>
        <taxon>Hymenoptera</taxon>
        <taxon>Apocrita</taxon>
        <taxon>Proctotrupomorpha</taxon>
        <taxon>Chalcidoidea</taxon>
        <taxon>Pteromalidae</taxon>
        <taxon>Pteromalinae</taxon>
        <taxon>Trichomalopsis</taxon>
    </lineage>
</organism>
<proteinExistence type="predicted"/>
<dbReference type="Proteomes" id="UP000215335">
    <property type="component" value="Unassembled WGS sequence"/>
</dbReference>
<dbReference type="EMBL" id="NNAY01002196">
    <property type="protein sequence ID" value="OXU21837.1"/>
    <property type="molecule type" value="Genomic_DNA"/>
</dbReference>
<evidence type="ECO:0000313" key="1">
    <source>
        <dbReference type="EMBL" id="OXU21837.1"/>
    </source>
</evidence>
<comment type="caution">
    <text evidence="1">The sequence shown here is derived from an EMBL/GenBank/DDBJ whole genome shotgun (WGS) entry which is preliminary data.</text>
</comment>
<keyword evidence="2" id="KW-1185">Reference proteome</keyword>
<sequence>MSEMQGTRSEIYQQISDKRMNHCYNCYIKGKKRKQEYLRRVTYHFNTRANNTKTCSGCGQRTLPKRKKIH</sequence>
<evidence type="ECO:0000313" key="2">
    <source>
        <dbReference type="Proteomes" id="UP000215335"/>
    </source>
</evidence>